<dbReference type="Gene3D" id="3.30.420.150">
    <property type="entry name" value="Exopolyphosphatase. Domain 2"/>
    <property type="match status" value="1"/>
</dbReference>
<dbReference type="RefSeq" id="WP_110361445.1">
    <property type="nucleotide sequence ID" value="NZ_QFLI01000006.1"/>
</dbReference>
<evidence type="ECO:0000313" key="2">
    <source>
        <dbReference type="EMBL" id="PXX99050.1"/>
    </source>
</evidence>
<dbReference type="PANTHER" id="PTHR30005">
    <property type="entry name" value="EXOPOLYPHOSPHATASE"/>
    <property type="match status" value="1"/>
</dbReference>
<dbReference type="InterPro" id="IPR043129">
    <property type="entry name" value="ATPase_NBD"/>
</dbReference>
<keyword evidence="3" id="KW-1185">Reference proteome</keyword>
<evidence type="ECO:0000259" key="1">
    <source>
        <dbReference type="Pfam" id="PF02541"/>
    </source>
</evidence>
<reference evidence="2 3" key="1">
    <citation type="submission" date="2018-05" db="EMBL/GenBank/DDBJ databases">
        <title>Marinifilum breve JC075T sp. nov., a marine bacterium isolated from Yongle Blue Hole in the South China Sea.</title>
        <authorList>
            <person name="Fu T."/>
        </authorList>
    </citation>
    <scope>NUCLEOTIDE SEQUENCE [LARGE SCALE GENOMIC DNA]</scope>
    <source>
        <strain evidence="2 3">JC075</strain>
    </source>
</reference>
<protein>
    <submittedName>
        <fullName evidence="2">Exopolyphosphatase</fullName>
    </submittedName>
</protein>
<comment type="caution">
    <text evidence="2">The sequence shown here is derived from an EMBL/GenBank/DDBJ whole genome shotgun (WGS) entry which is preliminary data.</text>
</comment>
<dbReference type="InterPro" id="IPR050273">
    <property type="entry name" value="GppA/Ppx_hydrolase"/>
</dbReference>
<name>A0A2V3ZVD6_9BACT</name>
<dbReference type="Gene3D" id="3.30.420.40">
    <property type="match status" value="1"/>
</dbReference>
<dbReference type="CDD" id="cd24006">
    <property type="entry name" value="ASKHA_NBD_PPX_GppA"/>
    <property type="match status" value="1"/>
</dbReference>
<sequence length="301" mass="34026">MKIMKFAAIDIGSNAIRLLFMNVFEEGGNTHFKKSSLIRVPIRLGTDTFIDKFISPIKGEKLVKSMKAFRHLMEVHEVVNYRACATSAMREAANGPEIIKRIEDESDIKIDIIDGKEEASIIFDNKIADTLEPDKDYLYVDVGGGSTEITLFSKGICTFSASFNVGTIKILKDCVPKGEFIRIKECLLDICPNCENIEIIGSGGNINRLVKLATPRKEKHISYKELKNIFYDLKQYSHEELMINYNMNPDRADVIIPAATIFLSVMEWAKAERIHVPKIGVSDGIVHQLYKEYKSNRLLIS</sequence>
<gene>
    <name evidence="2" type="ORF">DF185_14310</name>
</gene>
<dbReference type="PANTHER" id="PTHR30005:SF0">
    <property type="entry name" value="RETROGRADE REGULATION PROTEIN 2"/>
    <property type="match status" value="1"/>
</dbReference>
<dbReference type="OrthoDB" id="9814545at2"/>
<feature type="domain" description="Ppx/GppA phosphatase N-terminal" evidence="1">
    <location>
        <begin position="41"/>
        <end position="179"/>
    </location>
</feature>
<proteinExistence type="predicted"/>
<dbReference type="SUPFAM" id="SSF53067">
    <property type="entry name" value="Actin-like ATPase domain"/>
    <property type="match status" value="2"/>
</dbReference>
<dbReference type="EMBL" id="QFLI01000006">
    <property type="protein sequence ID" value="PXX99050.1"/>
    <property type="molecule type" value="Genomic_DNA"/>
</dbReference>
<dbReference type="Pfam" id="PF02541">
    <property type="entry name" value="Ppx-GppA"/>
    <property type="match status" value="1"/>
</dbReference>
<dbReference type="AlphaFoldDB" id="A0A2V3ZVD6"/>
<dbReference type="Proteomes" id="UP000248079">
    <property type="component" value="Unassembled WGS sequence"/>
</dbReference>
<evidence type="ECO:0000313" key="3">
    <source>
        <dbReference type="Proteomes" id="UP000248079"/>
    </source>
</evidence>
<accession>A0A2V3ZVD6</accession>
<dbReference type="InterPro" id="IPR003695">
    <property type="entry name" value="Ppx_GppA_N"/>
</dbReference>
<organism evidence="2 3">
    <name type="scientific">Marinifilum breve</name>
    <dbReference type="NCBI Taxonomy" id="2184082"/>
    <lineage>
        <taxon>Bacteria</taxon>
        <taxon>Pseudomonadati</taxon>
        <taxon>Bacteroidota</taxon>
        <taxon>Bacteroidia</taxon>
        <taxon>Marinilabiliales</taxon>
        <taxon>Marinifilaceae</taxon>
    </lineage>
</organism>
<dbReference type="GO" id="GO:0016462">
    <property type="term" value="F:pyrophosphatase activity"/>
    <property type="evidence" value="ECO:0007669"/>
    <property type="project" value="TreeGrafter"/>
</dbReference>